<organism evidence="4">
    <name type="scientific">Haemonchus placei</name>
    <name type="common">Barber's pole worm</name>
    <dbReference type="NCBI Taxonomy" id="6290"/>
    <lineage>
        <taxon>Eukaryota</taxon>
        <taxon>Metazoa</taxon>
        <taxon>Ecdysozoa</taxon>
        <taxon>Nematoda</taxon>
        <taxon>Chromadorea</taxon>
        <taxon>Rhabditida</taxon>
        <taxon>Rhabditina</taxon>
        <taxon>Rhabditomorpha</taxon>
        <taxon>Strongyloidea</taxon>
        <taxon>Trichostrongylidae</taxon>
        <taxon>Haemonchus</taxon>
    </lineage>
</organism>
<protein>
    <submittedName>
        <fullName evidence="2 4">Uncharacterized protein</fullName>
    </submittedName>
</protein>
<feature type="signal peptide" evidence="1">
    <location>
        <begin position="1"/>
        <end position="16"/>
    </location>
</feature>
<dbReference type="Proteomes" id="UP000268014">
    <property type="component" value="Unassembled WGS sequence"/>
</dbReference>
<dbReference type="AlphaFoldDB" id="A0A0N4WEY0"/>
<dbReference type="WBParaSite" id="HPLM_0000922401-mRNA-1">
    <property type="protein sequence ID" value="HPLM_0000922401-mRNA-1"/>
    <property type="gene ID" value="HPLM_0000922401"/>
</dbReference>
<evidence type="ECO:0000256" key="1">
    <source>
        <dbReference type="SAM" id="SignalP"/>
    </source>
</evidence>
<gene>
    <name evidence="2" type="ORF">HPLM_LOCUS9216</name>
</gene>
<dbReference type="PROSITE" id="PS51257">
    <property type="entry name" value="PROKAR_LIPOPROTEIN"/>
    <property type="match status" value="1"/>
</dbReference>
<dbReference type="OMA" id="ANNTICP"/>
<accession>A0A0N4WEY0</accession>
<reference evidence="2 3" key="2">
    <citation type="submission" date="2018-11" db="EMBL/GenBank/DDBJ databases">
        <authorList>
            <consortium name="Pathogen Informatics"/>
        </authorList>
    </citation>
    <scope>NUCLEOTIDE SEQUENCE [LARGE SCALE GENOMIC DNA]</scope>
    <source>
        <strain evidence="2 3">MHpl1</strain>
    </source>
</reference>
<feature type="chain" id="PRO_5043123665" evidence="1">
    <location>
        <begin position="17"/>
        <end position="198"/>
    </location>
</feature>
<evidence type="ECO:0000313" key="4">
    <source>
        <dbReference type="WBParaSite" id="HPLM_0000922401-mRNA-1"/>
    </source>
</evidence>
<name>A0A0N4WEY0_HAEPC</name>
<evidence type="ECO:0000313" key="3">
    <source>
        <dbReference type="Proteomes" id="UP000268014"/>
    </source>
</evidence>
<dbReference type="EMBL" id="UZAF01017016">
    <property type="protein sequence ID" value="VDO36892.1"/>
    <property type="molecule type" value="Genomic_DNA"/>
</dbReference>
<evidence type="ECO:0000313" key="2">
    <source>
        <dbReference type="EMBL" id="VDO36892.1"/>
    </source>
</evidence>
<keyword evidence="3" id="KW-1185">Reference proteome</keyword>
<dbReference type="OrthoDB" id="10413085at2759"/>
<reference evidence="4" key="1">
    <citation type="submission" date="2017-02" db="UniProtKB">
        <authorList>
            <consortium name="WormBaseParasite"/>
        </authorList>
    </citation>
    <scope>IDENTIFICATION</scope>
</reference>
<proteinExistence type="predicted"/>
<keyword evidence="1" id="KW-0732">Signal</keyword>
<sequence length="198" mass="22977">MRTALLLLAIISTVACETSEESLHIAEPLNGWMRGIRITIPHVKKDEEKETHIITPKITSGREEKETFIIKPTRPLQKNEKDAFEGMPLRGSLWRALKKMSSLKRDLVKAKWEILGRLRANEAQITEIHDLLENAMKKVAEMPLNRWVEPYRAAEKKRRKGFKRREGDELQLMLFRLVLQANNTICPIEVIERANKAF</sequence>